<proteinExistence type="predicted"/>
<name>A0A540WBI2_9ACTN</name>
<gene>
    <name evidence="1" type="ORF">E6W39_34550</name>
</gene>
<evidence type="ECO:0000313" key="2">
    <source>
        <dbReference type="Proteomes" id="UP000319103"/>
    </source>
</evidence>
<dbReference type="Proteomes" id="UP000319103">
    <property type="component" value="Unassembled WGS sequence"/>
</dbReference>
<dbReference type="EMBL" id="VIGB01000003">
    <property type="protein sequence ID" value="TQF06400.1"/>
    <property type="molecule type" value="Genomic_DNA"/>
</dbReference>
<dbReference type="RefSeq" id="WP_141636832.1">
    <property type="nucleotide sequence ID" value="NZ_VIGB01000003.1"/>
</dbReference>
<dbReference type="OrthoDB" id="3827441at2"/>
<protein>
    <submittedName>
        <fullName evidence="1">Uncharacterized protein</fullName>
    </submittedName>
</protein>
<organism evidence="1 2">
    <name type="scientific">Kitasatospora acidiphila</name>
    <dbReference type="NCBI Taxonomy" id="2567942"/>
    <lineage>
        <taxon>Bacteria</taxon>
        <taxon>Bacillati</taxon>
        <taxon>Actinomycetota</taxon>
        <taxon>Actinomycetes</taxon>
        <taxon>Kitasatosporales</taxon>
        <taxon>Streptomycetaceae</taxon>
        <taxon>Kitasatospora</taxon>
    </lineage>
</organism>
<evidence type="ECO:0000313" key="1">
    <source>
        <dbReference type="EMBL" id="TQF06400.1"/>
    </source>
</evidence>
<reference evidence="1 2" key="1">
    <citation type="submission" date="2019-06" db="EMBL/GenBank/DDBJ databases">
        <title>Description of Kitasatospora acidophila sp. nov. isolated from pine grove soil, and reclassification of Streptomyces novaecaesareae to Kitasatospora novaeceasareae comb. nov.</title>
        <authorList>
            <person name="Kim M.J."/>
        </authorList>
    </citation>
    <scope>NUCLEOTIDE SEQUENCE [LARGE SCALE GENOMIC DNA]</scope>
    <source>
        <strain evidence="1 2">MMS16-CNU292</strain>
    </source>
</reference>
<accession>A0A540WBI2</accession>
<keyword evidence="2" id="KW-1185">Reference proteome</keyword>
<comment type="caution">
    <text evidence="1">The sequence shown here is derived from an EMBL/GenBank/DDBJ whole genome shotgun (WGS) entry which is preliminary data.</text>
</comment>
<sequence>MLVAVLEEVIYRMEAAGELPVAVAVTPTDGGALVRFAMVDGATAEQVGAMPSLRVSLGVG</sequence>
<dbReference type="AlphaFoldDB" id="A0A540WBI2"/>